<evidence type="ECO:0000256" key="3">
    <source>
        <dbReference type="ARBA" id="ARBA00022692"/>
    </source>
</evidence>
<keyword evidence="5 6" id="KW-0472">Membrane</keyword>
<protein>
    <submittedName>
        <fullName evidence="7">Membrane protein involved in the export of O-antigen and teichoic acid</fullName>
    </submittedName>
</protein>
<feature type="transmembrane region" description="Helical" evidence="6">
    <location>
        <begin position="260"/>
        <end position="279"/>
    </location>
</feature>
<feature type="transmembrane region" description="Helical" evidence="6">
    <location>
        <begin position="399"/>
        <end position="417"/>
    </location>
</feature>
<evidence type="ECO:0000256" key="5">
    <source>
        <dbReference type="ARBA" id="ARBA00023136"/>
    </source>
</evidence>
<feature type="transmembrane region" description="Helical" evidence="6">
    <location>
        <begin position="197"/>
        <end position="221"/>
    </location>
</feature>
<dbReference type="STRING" id="28034.BFX07_07015"/>
<dbReference type="InterPro" id="IPR050833">
    <property type="entry name" value="Poly_Biosynth_Transport"/>
</dbReference>
<feature type="transmembrane region" description="Helical" evidence="6">
    <location>
        <begin position="370"/>
        <end position="392"/>
    </location>
</feature>
<name>A0A1W1WMC7_SULTA</name>
<accession>A0A1W1WMC7</accession>
<reference evidence="8" key="1">
    <citation type="submission" date="2017-04" db="EMBL/GenBank/DDBJ databases">
        <authorList>
            <person name="Varghese N."/>
            <person name="Submissions S."/>
        </authorList>
    </citation>
    <scope>NUCLEOTIDE SEQUENCE [LARGE SCALE GENOMIC DNA]</scope>
    <source>
        <strain evidence="8">DSM 9293</strain>
    </source>
</reference>
<keyword evidence="3 6" id="KW-0812">Transmembrane</keyword>
<gene>
    <name evidence="7" type="ORF">SAMN00768000_3336</name>
</gene>
<keyword evidence="8" id="KW-1185">Reference proteome</keyword>
<feature type="transmembrane region" description="Helical" evidence="6">
    <location>
        <begin position="104"/>
        <end position="125"/>
    </location>
</feature>
<evidence type="ECO:0000256" key="6">
    <source>
        <dbReference type="SAM" id="Phobius"/>
    </source>
</evidence>
<feature type="transmembrane region" description="Helical" evidence="6">
    <location>
        <begin position="299"/>
        <end position="322"/>
    </location>
</feature>
<evidence type="ECO:0000313" key="7">
    <source>
        <dbReference type="EMBL" id="SMC07339.1"/>
    </source>
</evidence>
<feature type="transmembrane region" description="Helical" evidence="6">
    <location>
        <begin position="169"/>
        <end position="190"/>
    </location>
</feature>
<dbReference type="Proteomes" id="UP000192660">
    <property type="component" value="Unassembled WGS sequence"/>
</dbReference>
<sequence length="460" mass="50878">MSKILYQNVSSIGTDPYLNELHNIFRPGFPVTWAIFLSENTQNVKKERKSTLQAASRRFFMAKFKAFWEDNLIFGLATLLAGLFNYLYHVVLAHVLGPRLYGDLATFLNVTTFMVIPASVVTLIYTRMGKDEGHNGYLQSLGLWAGGLSLWGVIWIARQTLAHLFDVNPTLLVVFTVEVVPSLALAANVGMLQRSRWYLWVGLLGVLNTGFRVIAAGGALWSGYRLTAVGILEGIAAWVTWYVSRVMTKHVPLKGEQTSSGVIVGTAIVGIINVLFALVDGLAAKYALSPIAAGQYTGLATIGHSLQFVSGSLGTVMLTAILAEPIHRYRYAAMTVGMYGILAAIGEWLFTVYGHNLVLMVLGKSFFPVVPWLAEYGWGMICLGLLNMAMLYSVAQRRWEVILTTGIGLLYWIWALIHDHTLGRFVISTTHIMFAIMCITVIAMAVTQVFEMRLKVRPQT</sequence>
<evidence type="ECO:0000313" key="8">
    <source>
        <dbReference type="Proteomes" id="UP000192660"/>
    </source>
</evidence>
<dbReference type="PANTHER" id="PTHR30250">
    <property type="entry name" value="PST FAMILY PREDICTED COLANIC ACID TRANSPORTER"/>
    <property type="match status" value="1"/>
</dbReference>
<feature type="transmembrane region" description="Helical" evidence="6">
    <location>
        <begin position="429"/>
        <end position="450"/>
    </location>
</feature>
<dbReference type="EMBL" id="FWWY01000001">
    <property type="protein sequence ID" value="SMC07339.1"/>
    <property type="molecule type" value="Genomic_DNA"/>
</dbReference>
<comment type="subcellular location">
    <subcellularLocation>
        <location evidence="1">Cell membrane</location>
        <topology evidence="1">Multi-pass membrane protein</topology>
    </subcellularLocation>
</comment>
<dbReference type="AlphaFoldDB" id="A0A1W1WMC7"/>
<organism evidence="7 8">
    <name type="scientific">Sulfobacillus thermosulfidooxidans (strain DSM 9293 / VKM B-1269 / AT-1)</name>
    <dbReference type="NCBI Taxonomy" id="929705"/>
    <lineage>
        <taxon>Bacteria</taxon>
        <taxon>Bacillati</taxon>
        <taxon>Bacillota</taxon>
        <taxon>Clostridia</taxon>
        <taxon>Eubacteriales</taxon>
        <taxon>Clostridiales Family XVII. Incertae Sedis</taxon>
        <taxon>Sulfobacillus</taxon>
    </lineage>
</organism>
<feature type="transmembrane region" description="Helical" evidence="6">
    <location>
        <begin position="71"/>
        <end position="92"/>
    </location>
</feature>
<proteinExistence type="predicted"/>
<feature type="transmembrane region" description="Helical" evidence="6">
    <location>
        <begin position="227"/>
        <end position="248"/>
    </location>
</feature>
<keyword evidence="4 6" id="KW-1133">Transmembrane helix</keyword>
<dbReference type="GO" id="GO:0005886">
    <property type="term" value="C:plasma membrane"/>
    <property type="evidence" value="ECO:0007669"/>
    <property type="project" value="UniProtKB-SubCell"/>
</dbReference>
<evidence type="ECO:0000256" key="1">
    <source>
        <dbReference type="ARBA" id="ARBA00004651"/>
    </source>
</evidence>
<evidence type="ECO:0000256" key="4">
    <source>
        <dbReference type="ARBA" id="ARBA00022989"/>
    </source>
</evidence>
<dbReference type="PANTHER" id="PTHR30250:SF26">
    <property type="entry name" value="PSMA PROTEIN"/>
    <property type="match status" value="1"/>
</dbReference>
<evidence type="ECO:0000256" key="2">
    <source>
        <dbReference type="ARBA" id="ARBA00022475"/>
    </source>
</evidence>
<feature type="transmembrane region" description="Helical" evidence="6">
    <location>
        <begin position="137"/>
        <end position="157"/>
    </location>
</feature>
<keyword evidence="2" id="KW-1003">Cell membrane</keyword>
<feature type="transmembrane region" description="Helical" evidence="6">
    <location>
        <begin position="329"/>
        <end position="350"/>
    </location>
</feature>